<proteinExistence type="predicted"/>
<gene>
    <name evidence="1" type="ORF">GCM10007359_15410</name>
</gene>
<accession>A0A917IW93</accession>
<name>A0A917IW93_9MICC</name>
<sequence length="161" mass="18419">MLEKNLNLWALSVRVGAVFKFRGEKPFPANREVGHHFIVVGVDEKRQQLYYVVNGSSKVSRWKANIHRTLEAFPGVRPEDTYVVIPGGQTPYFPRETMVNCNAVHSLSLEDLKRGEFEMVSPSYLDESNLRFLFQILRAVVASPQVSERAKRKAKDLLDEN</sequence>
<keyword evidence="2" id="KW-1185">Reference proteome</keyword>
<evidence type="ECO:0000313" key="2">
    <source>
        <dbReference type="Proteomes" id="UP000600171"/>
    </source>
</evidence>
<protein>
    <submittedName>
        <fullName evidence="1">Uncharacterized protein</fullName>
    </submittedName>
</protein>
<dbReference type="RefSeq" id="WP_188359778.1">
    <property type="nucleotide sequence ID" value="NZ_BMDC01000002.1"/>
</dbReference>
<dbReference type="Proteomes" id="UP000600171">
    <property type="component" value="Unassembled WGS sequence"/>
</dbReference>
<dbReference type="EMBL" id="BMDC01000002">
    <property type="protein sequence ID" value="GGH63776.1"/>
    <property type="molecule type" value="Genomic_DNA"/>
</dbReference>
<dbReference type="AlphaFoldDB" id="A0A917IW93"/>
<organism evidence="1 2">
    <name type="scientific">Rothia aerolata</name>
    <dbReference type="NCBI Taxonomy" id="1812262"/>
    <lineage>
        <taxon>Bacteria</taxon>
        <taxon>Bacillati</taxon>
        <taxon>Actinomycetota</taxon>
        <taxon>Actinomycetes</taxon>
        <taxon>Micrococcales</taxon>
        <taxon>Micrococcaceae</taxon>
        <taxon>Rothia</taxon>
    </lineage>
</organism>
<reference evidence="1 2" key="1">
    <citation type="journal article" date="2014" name="Int. J. Syst. Evol. Microbiol.">
        <title>Complete genome sequence of Corynebacterium casei LMG S-19264T (=DSM 44701T), isolated from a smear-ripened cheese.</title>
        <authorList>
            <consortium name="US DOE Joint Genome Institute (JGI-PGF)"/>
            <person name="Walter F."/>
            <person name="Albersmeier A."/>
            <person name="Kalinowski J."/>
            <person name="Ruckert C."/>
        </authorList>
    </citation>
    <scope>NUCLEOTIDE SEQUENCE [LARGE SCALE GENOMIC DNA]</scope>
    <source>
        <strain evidence="1 2">CCM 8669</strain>
    </source>
</reference>
<evidence type="ECO:0000313" key="1">
    <source>
        <dbReference type="EMBL" id="GGH63776.1"/>
    </source>
</evidence>
<comment type="caution">
    <text evidence="1">The sequence shown here is derived from an EMBL/GenBank/DDBJ whole genome shotgun (WGS) entry which is preliminary data.</text>
</comment>